<feature type="domain" description="Glycine transporter" evidence="8">
    <location>
        <begin position="6"/>
        <end position="79"/>
    </location>
</feature>
<evidence type="ECO:0000313" key="10">
    <source>
        <dbReference type="Proteomes" id="UP000766570"/>
    </source>
</evidence>
<dbReference type="EMBL" id="JAGIOE010000001">
    <property type="protein sequence ID" value="MBP2373507.1"/>
    <property type="molecule type" value="Genomic_DNA"/>
</dbReference>
<evidence type="ECO:0000256" key="5">
    <source>
        <dbReference type="ARBA" id="ARBA00022989"/>
    </source>
</evidence>
<comment type="subcellular location">
    <subcellularLocation>
        <location evidence="1">Cell membrane</location>
        <topology evidence="1">Multi-pass membrane protein</topology>
    </subcellularLocation>
</comment>
<evidence type="ECO:0000259" key="8">
    <source>
        <dbReference type="Pfam" id="PF03458"/>
    </source>
</evidence>
<evidence type="ECO:0000313" key="9">
    <source>
        <dbReference type="EMBL" id="MBP2373507.1"/>
    </source>
</evidence>
<organism evidence="9 10">
    <name type="scientific">Paeniglutamicibacter psychrophenolicus</name>
    <dbReference type="NCBI Taxonomy" id="257454"/>
    <lineage>
        <taxon>Bacteria</taxon>
        <taxon>Bacillati</taxon>
        <taxon>Actinomycetota</taxon>
        <taxon>Actinomycetes</taxon>
        <taxon>Micrococcales</taxon>
        <taxon>Micrococcaceae</taxon>
        <taxon>Paeniglutamicibacter</taxon>
    </lineage>
</organism>
<keyword evidence="6 7" id="KW-0472">Membrane</keyword>
<gene>
    <name evidence="9" type="ORF">JOF46_001419</name>
</gene>
<reference evidence="9 10" key="1">
    <citation type="submission" date="2021-03" db="EMBL/GenBank/DDBJ databases">
        <title>Sequencing the genomes of 1000 actinobacteria strains.</title>
        <authorList>
            <person name="Klenk H.-P."/>
        </authorList>
    </citation>
    <scope>NUCLEOTIDE SEQUENCE [LARGE SCALE GENOMIC DNA]</scope>
    <source>
        <strain evidence="9 10">DSM 15454</strain>
    </source>
</reference>
<keyword evidence="3" id="KW-1003">Cell membrane</keyword>
<dbReference type="PANTHER" id="PTHR30506">
    <property type="entry name" value="INNER MEMBRANE PROTEIN"/>
    <property type="match status" value="1"/>
</dbReference>
<feature type="domain" description="Glycine transporter" evidence="8">
    <location>
        <begin position="91"/>
        <end position="164"/>
    </location>
</feature>
<feature type="transmembrane region" description="Helical" evidence="7">
    <location>
        <begin position="31"/>
        <end position="51"/>
    </location>
</feature>
<feature type="transmembrane region" description="Helical" evidence="7">
    <location>
        <begin position="115"/>
        <end position="136"/>
    </location>
</feature>
<evidence type="ECO:0000256" key="6">
    <source>
        <dbReference type="ARBA" id="ARBA00023136"/>
    </source>
</evidence>
<accession>A0ABS4WBD0</accession>
<dbReference type="InterPro" id="IPR005115">
    <property type="entry name" value="Gly_transporter"/>
</dbReference>
<feature type="transmembrane region" description="Helical" evidence="7">
    <location>
        <begin position="172"/>
        <end position="188"/>
    </location>
</feature>
<protein>
    <submittedName>
        <fullName evidence="9">Membrane protein YeiH</fullName>
    </submittedName>
</protein>
<keyword evidence="10" id="KW-1185">Reference proteome</keyword>
<feature type="transmembrane region" description="Helical" evidence="7">
    <location>
        <begin position="63"/>
        <end position="82"/>
    </location>
</feature>
<evidence type="ECO:0000256" key="1">
    <source>
        <dbReference type="ARBA" id="ARBA00004651"/>
    </source>
</evidence>
<evidence type="ECO:0000256" key="2">
    <source>
        <dbReference type="ARBA" id="ARBA00008193"/>
    </source>
</evidence>
<keyword evidence="4 7" id="KW-0812">Transmembrane</keyword>
<dbReference type="PANTHER" id="PTHR30506:SF3">
    <property type="entry name" value="UPF0126 INNER MEMBRANE PROTEIN YADS-RELATED"/>
    <property type="match status" value="1"/>
</dbReference>
<name>A0ABS4WBD0_9MICC</name>
<sequence>MTMPLLFDLLGVFFFGVSGSLLAARRGFDIVGSLLLAGLTGIGGGIVRDVILGVVPTAFENPYYFIPPTLAALLVYFVAPGVQRLKRPLLVFDAAGLALFCTAGTIKALEAGMNPFAATLLGVTTAVGGGLLRDVVANKTPSIFDPRDLYAVPAMLGAGLMAGLWVLGVRGWVWELAVAAVVFILRVLSLKFRWRVPKAVGSWHRDAELH</sequence>
<proteinExistence type="inferred from homology"/>
<comment type="caution">
    <text evidence="9">The sequence shown here is derived from an EMBL/GenBank/DDBJ whole genome shotgun (WGS) entry which is preliminary data.</text>
</comment>
<evidence type="ECO:0000256" key="7">
    <source>
        <dbReference type="SAM" id="Phobius"/>
    </source>
</evidence>
<evidence type="ECO:0000256" key="3">
    <source>
        <dbReference type="ARBA" id="ARBA00022475"/>
    </source>
</evidence>
<feature type="transmembrane region" description="Helical" evidence="7">
    <location>
        <begin position="6"/>
        <end position="24"/>
    </location>
</feature>
<keyword evidence="5 7" id="KW-1133">Transmembrane helix</keyword>
<feature type="transmembrane region" description="Helical" evidence="7">
    <location>
        <begin position="148"/>
        <end position="166"/>
    </location>
</feature>
<dbReference type="Pfam" id="PF03458">
    <property type="entry name" value="Gly_transporter"/>
    <property type="match status" value="2"/>
</dbReference>
<feature type="transmembrane region" description="Helical" evidence="7">
    <location>
        <begin position="89"/>
        <end position="109"/>
    </location>
</feature>
<evidence type="ECO:0000256" key="4">
    <source>
        <dbReference type="ARBA" id="ARBA00022692"/>
    </source>
</evidence>
<comment type="similarity">
    <text evidence="2">Belongs to the UPF0126 family.</text>
</comment>
<dbReference type="Proteomes" id="UP000766570">
    <property type="component" value="Unassembled WGS sequence"/>
</dbReference>